<keyword evidence="4 6" id="KW-1133">Transmembrane helix</keyword>
<proteinExistence type="predicted"/>
<keyword evidence="5 6" id="KW-0472">Membrane</keyword>
<evidence type="ECO:0000313" key="8">
    <source>
        <dbReference type="EMBL" id="OKL39750.1"/>
    </source>
</evidence>
<dbReference type="EMBL" id="LVWA01000007">
    <property type="protein sequence ID" value="OKL39750.1"/>
    <property type="molecule type" value="Genomic_DNA"/>
</dbReference>
<evidence type="ECO:0000259" key="7">
    <source>
        <dbReference type="Pfam" id="PF06271"/>
    </source>
</evidence>
<evidence type="ECO:0000256" key="5">
    <source>
        <dbReference type="ARBA" id="ARBA00023136"/>
    </source>
</evidence>
<dbReference type="RefSeq" id="WP_073852799.1">
    <property type="nucleotide sequence ID" value="NZ_LVWA01000007.1"/>
</dbReference>
<evidence type="ECO:0000256" key="3">
    <source>
        <dbReference type="ARBA" id="ARBA00022692"/>
    </source>
</evidence>
<dbReference type="InterPro" id="IPR051791">
    <property type="entry name" value="Pra-immunoreactive"/>
</dbReference>
<evidence type="ECO:0000313" key="9">
    <source>
        <dbReference type="Proteomes" id="UP000186551"/>
    </source>
</evidence>
<dbReference type="AlphaFoldDB" id="A0A1Q5PBW3"/>
<evidence type="ECO:0000256" key="1">
    <source>
        <dbReference type="ARBA" id="ARBA00004651"/>
    </source>
</evidence>
<keyword evidence="2" id="KW-1003">Cell membrane</keyword>
<feature type="domain" description="RDD" evidence="7">
    <location>
        <begin position="19"/>
        <end position="160"/>
    </location>
</feature>
<evidence type="ECO:0000256" key="2">
    <source>
        <dbReference type="ARBA" id="ARBA00022475"/>
    </source>
</evidence>
<sequence length="167" mass="19029">MQSTYTLSPAPTVKRSALYGTLSARFVSFLVDTTLLVFFYTFIIYGLGGKLEHVYTWDKIFNDGAALNELTAVAKMLFLNPYFPLLHWLYYTVLESSQKQATIGKFTIGLRVTDLRGRPITFAQANLRYFSKLLSLIPLGLGFVLMINSRRQQMLHDYIARALVVNE</sequence>
<evidence type="ECO:0000256" key="6">
    <source>
        <dbReference type="SAM" id="Phobius"/>
    </source>
</evidence>
<dbReference type="PANTHER" id="PTHR36115">
    <property type="entry name" value="PROLINE-RICH ANTIGEN HOMOLOG-RELATED"/>
    <property type="match status" value="1"/>
</dbReference>
<gene>
    <name evidence="8" type="ORF">A3841_00540</name>
</gene>
<organism evidence="8 9">
    <name type="scientific">Pontibacter flavimaris</name>
    <dbReference type="NCBI Taxonomy" id="1797110"/>
    <lineage>
        <taxon>Bacteria</taxon>
        <taxon>Pseudomonadati</taxon>
        <taxon>Bacteroidota</taxon>
        <taxon>Cytophagia</taxon>
        <taxon>Cytophagales</taxon>
        <taxon>Hymenobacteraceae</taxon>
        <taxon>Pontibacter</taxon>
    </lineage>
</organism>
<keyword evidence="3 6" id="KW-0812">Transmembrane</keyword>
<evidence type="ECO:0000256" key="4">
    <source>
        <dbReference type="ARBA" id="ARBA00022989"/>
    </source>
</evidence>
<dbReference type="OrthoDB" id="9793824at2"/>
<reference evidence="8 9" key="1">
    <citation type="submission" date="2016-03" db="EMBL/GenBank/DDBJ databases">
        <title>Genome sequence of Pontibacter sp. nov., of the family cytophagaceae, isolated from marine sediment of the Yellow Sea, China.</title>
        <authorList>
            <person name="Zhang G."/>
            <person name="Zhang R."/>
        </authorList>
    </citation>
    <scope>NUCLEOTIDE SEQUENCE [LARGE SCALE GENOMIC DNA]</scope>
    <source>
        <strain evidence="8 9">S10-8</strain>
    </source>
</reference>
<feature type="transmembrane region" description="Helical" evidence="6">
    <location>
        <begin position="24"/>
        <end position="47"/>
    </location>
</feature>
<comment type="subcellular location">
    <subcellularLocation>
        <location evidence="1">Cell membrane</location>
        <topology evidence="1">Multi-pass membrane protein</topology>
    </subcellularLocation>
</comment>
<dbReference type="Pfam" id="PF06271">
    <property type="entry name" value="RDD"/>
    <property type="match status" value="1"/>
</dbReference>
<dbReference type="STRING" id="1797110.A3841_00540"/>
<keyword evidence="9" id="KW-1185">Reference proteome</keyword>
<accession>A0A1Q5PBW3</accession>
<dbReference type="InterPro" id="IPR010432">
    <property type="entry name" value="RDD"/>
</dbReference>
<feature type="transmembrane region" description="Helical" evidence="6">
    <location>
        <begin position="129"/>
        <end position="147"/>
    </location>
</feature>
<dbReference type="GO" id="GO:0005886">
    <property type="term" value="C:plasma membrane"/>
    <property type="evidence" value="ECO:0007669"/>
    <property type="project" value="UniProtKB-SubCell"/>
</dbReference>
<protein>
    <recommendedName>
        <fullName evidence="7">RDD domain-containing protein</fullName>
    </recommendedName>
</protein>
<name>A0A1Q5PBW3_9BACT</name>
<dbReference type="Proteomes" id="UP000186551">
    <property type="component" value="Unassembled WGS sequence"/>
</dbReference>
<comment type="caution">
    <text evidence="8">The sequence shown here is derived from an EMBL/GenBank/DDBJ whole genome shotgun (WGS) entry which is preliminary data.</text>
</comment>